<proteinExistence type="predicted"/>
<protein>
    <submittedName>
        <fullName evidence="3">Uncharacterized protein</fullName>
    </submittedName>
</protein>
<reference evidence="3 4" key="1">
    <citation type="submission" date="2014-06" db="EMBL/GenBank/DDBJ databases">
        <authorList>
            <person name="Swart Estienne"/>
        </authorList>
    </citation>
    <scope>NUCLEOTIDE SEQUENCE [LARGE SCALE GENOMIC DNA]</scope>
    <source>
        <strain evidence="3 4">130c</strain>
    </source>
</reference>
<sequence length="460" mass="53557">MQTHINNSYIENSQIYKRNNNKDIEDIKQKLERYKDLKKEINHLQSARLKSLLTSQTADETSRKQNQNQNNNNSINNQGMSPHPSVKEFQRSPQFNVQSIHSKNHANSQLNSYASFMPNSQTLPQINQQQSPNASFIGVPQHAELSSKVRKLIGPDEDSRTPIRKPIKNGNYNKQLAMPFENQLSTTRHSPALRDGRIEQILGMEIESPKQFLIKIEDEILQEMKEEDDPLVAMQNLQKKKTFKDKVEYFKHRLDVSLKKKEIVLKCINKFRGIALSMGKFMKMHKDFRNMRMRYKDTQLNEMDKLIELNMKIARSWIIQLNSTILKNMIVKSILSNILNNTVKTQMPDPLVKFFQQLTKLGTFVPPSFYNRFENQHSILDEMGSTTRLNTGQRMIIFGFFLFDKVLLRDLGFQPGDSYTQNQNLQQNGINNNSNHLLLYLLSIPDACKSNEFQNECGQW</sequence>
<evidence type="ECO:0000313" key="3">
    <source>
        <dbReference type="EMBL" id="CDW89352.1"/>
    </source>
</evidence>
<evidence type="ECO:0000256" key="2">
    <source>
        <dbReference type="SAM" id="MobiDB-lite"/>
    </source>
</evidence>
<dbReference type="InParanoid" id="A0A078B7T5"/>
<name>A0A078B7T5_STYLE</name>
<gene>
    <name evidence="3" type="primary">Contig6036.g6459</name>
    <name evidence="3" type="ORF">STYLEM_18484</name>
</gene>
<feature type="coiled-coil region" evidence="1">
    <location>
        <begin position="17"/>
        <end position="47"/>
    </location>
</feature>
<dbReference type="Proteomes" id="UP000039865">
    <property type="component" value="Unassembled WGS sequence"/>
</dbReference>
<dbReference type="EMBL" id="CCKQ01017457">
    <property type="protein sequence ID" value="CDW89352.1"/>
    <property type="molecule type" value="Genomic_DNA"/>
</dbReference>
<accession>A0A078B7T5</accession>
<keyword evidence="1" id="KW-0175">Coiled coil</keyword>
<keyword evidence="4" id="KW-1185">Reference proteome</keyword>
<evidence type="ECO:0000313" key="4">
    <source>
        <dbReference type="Proteomes" id="UP000039865"/>
    </source>
</evidence>
<feature type="compositionally biased region" description="Low complexity" evidence="2">
    <location>
        <begin position="65"/>
        <end position="78"/>
    </location>
</feature>
<dbReference type="AlphaFoldDB" id="A0A078B7T5"/>
<evidence type="ECO:0000256" key="1">
    <source>
        <dbReference type="SAM" id="Coils"/>
    </source>
</evidence>
<organism evidence="3 4">
    <name type="scientific">Stylonychia lemnae</name>
    <name type="common">Ciliate</name>
    <dbReference type="NCBI Taxonomy" id="5949"/>
    <lineage>
        <taxon>Eukaryota</taxon>
        <taxon>Sar</taxon>
        <taxon>Alveolata</taxon>
        <taxon>Ciliophora</taxon>
        <taxon>Intramacronucleata</taxon>
        <taxon>Spirotrichea</taxon>
        <taxon>Stichotrichia</taxon>
        <taxon>Sporadotrichida</taxon>
        <taxon>Oxytrichidae</taxon>
        <taxon>Stylonychinae</taxon>
        <taxon>Stylonychia</taxon>
    </lineage>
</organism>
<feature type="region of interest" description="Disordered" evidence="2">
    <location>
        <begin position="54"/>
        <end position="87"/>
    </location>
</feature>